<name>U1YF07_ANEAE</name>
<organism evidence="1 2">
    <name type="scientific">Aneurinibacillus aneurinilyticus ATCC 12856</name>
    <dbReference type="NCBI Taxonomy" id="649747"/>
    <lineage>
        <taxon>Bacteria</taxon>
        <taxon>Bacillati</taxon>
        <taxon>Bacillota</taxon>
        <taxon>Bacilli</taxon>
        <taxon>Bacillales</taxon>
        <taxon>Paenibacillaceae</taxon>
        <taxon>Aneurinibacillus group</taxon>
        <taxon>Aneurinibacillus</taxon>
    </lineage>
</organism>
<protein>
    <submittedName>
        <fullName evidence="1">Uncharacterized protein</fullName>
    </submittedName>
</protein>
<comment type="caution">
    <text evidence="1">The sequence shown here is derived from an EMBL/GenBank/DDBJ whole genome shotgun (WGS) entry which is preliminary data.</text>
</comment>
<reference evidence="1 2" key="1">
    <citation type="submission" date="2013-08" db="EMBL/GenBank/DDBJ databases">
        <authorList>
            <person name="Weinstock G."/>
            <person name="Sodergren E."/>
            <person name="Wylie T."/>
            <person name="Fulton L."/>
            <person name="Fulton R."/>
            <person name="Fronick C."/>
            <person name="O'Laughlin M."/>
            <person name="Godfrey J."/>
            <person name="Miner T."/>
            <person name="Herter B."/>
            <person name="Appelbaum E."/>
            <person name="Cordes M."/>
            <person name="Lek S."/>
            <person name="Wollam A."/>
            <person name="Pepin K.H."/>
            <person name="Palsikar V.B."/>
            <person name="Mitreva M."/>
            <person name="Wilson R.K."/>
        </authorList>
    </citation>
    <scope>NUCLEOTIDE SEQUENCE [LARGE SCALE GENOMIC DNA]</scope>
    <source>
        <strain evidence="1 2">ATCC 12856</strain>
    </source>
</reference>
<dbReference type="EMBL" id="AWSJ01000160">
    <property type="protein sequence ID" value="ERI09356.1"/>
    <property type="molecule type" value="Genomic_DNA"/>
</dbReference>
<sequence length="122" mass="13878">MAGLMGKALGEVTGCFFLLMRITGNRSRGSRFNKRAINVKPGAEYSPFLLLIRLQPAPIQPGRMNVASQKTNKAPRLKKRFALCRLLFDTSGPALNRRFNVHVRKFFSEFCCHVPLRYVDHL</sequence>
<accession>U1YF07</accession>
<proteinExistence type="predicted"/>
<dbReference type="HOGENOM" id="CLU_2021914_0_0_9"/>
<dbReference type="Proteomes" id="UP000016511">
    <property type="component" value="Unassembled WGS sequence"/>
</dbReference>
<evidence type="ECO:0000313" key="2">
    <source>
        <dbReference type="Proteomes" id="UP000016511"/>
    </source>
</evidence>
<dbReference type="AlphaFoldDB" id="U1YF07"/>
<keyword evidence="2" id="KW-1185">Reference proteome</keyword>
<dbReference type="STRING" id="649747.HMPREF0083_02635"/>
<evidence type="ECO:0000313" key="1">
    <source>
        <dbReference type="EMBL" id="ERI09356.1"/>
    </source>
</evidence>
<gene>
    <name evidence="1" type="ORF">HMPREF0083_02635</name>
</gene>